<dbReference type="EMBL" id="JAQIBD010000006">
    <property type="protein sequence ID" value="MDM5272764.1"/>
    <property type="molecule type" value="Genomic_DNA"/>
</dbReference>
<feature type="transmembrane region" description="Helical" evidence="1">
    <location>
        <begin position="41"/>
        <end position="63"/>
    </location>
</feature>
<gene>
    <name evidence="3" type="ORF">PGH07_11320</name>
</gene>
<comment type="caution">
    <text evidence="3">The sequence shown here is derived from an EMBL/GenBank/DDBJ whole genome shotgun (WGS) entry which is preliminary data.</text>
</comment>
<dbReference type="Pfam" id="PF14340">
    <property type="entry name" value="DUF4395"/>
    <property type="match status" value="1"/>
</dbReference>
<keyword evidence="1" id="KW-0812">Transmembrane</keyword>
<reference evidence="3" key="1">
    <citation type="submission" date="2023-01" db="EMBL/GenBank/DDBJ databases">
        <title>Sulfurovum sp. zt1-1 genome assembly.</title>
        <authorList>
            <person name="Wang J."/>
        </authorList>
    </citation>
    <scope>NUCLEOTIDE SEQUENCE</scope>
    <source>
        <strain evidence="3">Zt1-1</strain>
    </source>
</reference>
<evidence type="ECO:0000313" key="4">
    <source>
        <dbReference type="Proteomes" id="UP001169069"/>
    </source>
</evidence>
<organism evidence="3 4">
    <name type="scientific">Sulfurovum zhangzhouensis</name>
    <dbReference type="NCBI Taxonomy" id="3019067"/>
    <lineage>
        <taxon>Bacteria</taxon>
        <taxon>Pseudomonadati</taxon>
        <taxon>Campylobacterota</taxon>
        <taxon>Epsilonproteobacteria</taxon>
        <taxon>Campylobacterales</taxon>
        <taxon>Sulfurovaceae</taxon>
        <taxon>Sulfurovum</taxon>
    </lineage>
</organism>
<keyword evidence="4" id="KW-1185">Reference proteome</keyword>
<feature type="transmembrane region" description="Helical" evidence="1">
    <location>
        <begin position="99"/>
        <end position="120"/>
    </location>
</feature>
<dbReference type="InterPro" id="IPR025508">
    <property type="entry name" value="DUF4395"/>
</dbReference>
<name>A0ABT7R0Y9_9BACT</name>
<keyword evidence="1" id="KW-1133">Transmembrane helix</keyword>
<feature type="domain" description="DUF4395" evidence="2">
    <location>
        <begin position="2"/>
        <end position="130"/>
    </location>
</feature>
<feature type="transmembrane region" description="Helical" evidence="1">
    <location>
        <begin position="75"/>
        <end position="93"/>
    </location>
</feature>
<evidence type="ECO:0000259" key="2">
    <source>
        <dbReference type="Pfam" id="PF14340"/>
    </source>
</evidence>
<dbReference type="RefSeq" id="WP_289414613.1">
    <property type="nucleotide sequence ID" value="NZ_JAQIBD010000006.1"/>
</dbReference>
<keyword evidence="1" id="KW-0472">Membrane</keyword>
<accession>A0ABT7R0Y9</accession>
<evidence type="ECO:0000256" key="1">
    <source>
        <dbReference type="SAM" id="Phobius"/>
    </source>
</evidence>
<dbReference type="Proteomes" id="UP001169069">
    <property type="component" value="Unassembled WGS sequence"/>
</dbReference>
<sequence>MIDGSKTRIVAALQATLLGSYLFTGYVDLLYILVYDFFVRLYLTSLLSPLELIAIGVESLFTREKHSGNRLDKEFATHIALTIVSLSLTAGLLEYPKIAFTFTLALVIWKILEATTNICLGCKLYERLQRKGINIISL</sequence>
<evidence type="ECO:0000313" key="3">
    <source>
        <dbReference type="EMBL" id="MDM5272764.1"/>
    </source>
</evidence>
<protein>
    <submittedName>
        <fullName evidence="3">DUF4395 family protein</fullName>
    </submittedName>
</protein>
<feature type="transmembrane region" description="Helical" evidence="1">
    <location>
        <begin position="12"/>
        <end position="35"/>
    </location>
</feature>
<proteinExistence type="predicted"/>